<name>A0AAD5YHL9_9APHY</name>
<organism evidence="2 3">
    <name type="scientific">Meripilus lineatus</name>
    <dbReference type="NCBI Taxonomy" id="2056292"/>
    <lineage>
        <taxon>Eukaryota</taxon>
        <taxon>Fungi</taxon>
        <taxon>Dikarya</taxon>
        <taxon>Basidiomycota</taxon>
        <taxon>Agaricomycotina</taxon>
        <taxon>Agaricomycetes</taxon>
        <taxon>Polyporales</taxon>
        <taxon>Meripilaceae</taxon>
        <taxon>Meripilus</taxon>
    </lineage>
</organism>
<feature type="chain" id="PRO_5041929124" evidence="1">
    <location>
        <begin position="23"/>
        <end position="234"/>
    </location>
</feature>
<dbReference type="AlphaFoldDB" id="A0AAD5YHL9"/>
<protein>
    <submittedName>
        <fullName evidence="2">Uncharacterized protein</fullName>
    </submittedName>
</protein>
<sequence length="234" mass="25491">MTGLPSSKLFVILLLLSVDTLSISTIPVPHFPSFAPCPTPQSIPPLFAALASTTRITFLIYLSAYQPGLFCASPGLKDPLVPQDIIFPPPPPPHNARPTWGWTTLLSVPFPSLQPHAPTPSPPNLSLFVTFHCLVFTPAGRTLSNDSLSPHSPHSRWNGLISGTLVFKFRWVRAGFCALELARSLYKVRPSLIMIPSLTDIVHALLSGHHCVHAWAMSPPDHSFLLHSLVALPI</sequence>
<comment type="caution">
    <text evidence="2">The sequence shown here is derived from an EMBL/GenBank/DDBJ whole genome shotgun (WGS) entry which is preliminary data.</text>
</comment>
<gene>
    <name evidence="2" type="ORF">NLI96_g7043</name>
</gene>
<accession>A0AAD5YHL9</accession>
<keyword evidence="3" id="KW-1185">Reference proteome</keyword>
<evidence type="ECO:0000313" key="3">
    <source>
        <dbReference type="Proteomes" id="UP001212997"/>
    </source>
</evidence>
<keyword evidence="1" id="KW-0732">Signal</keyword>
<reference evidence="2" key="1">
    <citation type="submission" date="2022-07" db="EMBL/GenBank/DDBJ databases">
        <title>Genome Sequence of Physisporinus lineatus.</title>
        <authorList>
            <person name="Buettner E."/>
        </authorList>
    </citation>
    <scope>NUCLEOTIDE SEQUENCE</scope>
    <source>
        <strain evidence="2">VT162</strain>
    </source>
</reference>
<evidence type="ECO:0000256" key="1">
    <source>
        <dbReference type="SAM" id="SignalP"/>
    </source>
</evidence>
<proteinExistence type="predicted"/>
<dbReference type="Proteomes" id="UP001212997">
    <property type="component" value="Unassembled WGS sequence"/>
</dbReference>
<evidence type="ECO:0000313" key="2">
    <source>
        <dbReference type="EMBL" id="KAJ3482346.1"/>
    </source>
</evidence>
<feature type="signal peptide" evidence="1">
    <location>
        <begin position="1"/>
        <end position="22"/>
    </location>
</feature>
<dbReference type="EMBL" id="JANAWD010000277">
    <property type="protein sequence ID" value="KAJ3482346.1"/>
    <property type="molecule type" value="Genomic_DNA"/>
</dbReference>